<dbReference type="Pfam" id="PF08241">
    <property type="entry name" value="Methyltransf_11"/>
    <property type="match status" value="1"/>
</dbReference>
<dbReference type="GO" id="GO:0008757">
    <property type="term" value="F:S-adenosylmethionine-dependent methyltransferase activity"/>
    <property type="evidence" value="ECO:0007669"/>
    <property type="project" value="InterPro"/>
</dbReference>
<dbReference type="InterPro" id="IPR013216">
    <property type="entry name" value="Methyltransf_11"/>
</dbReference>
<feature type="domain" description="Methyltransferase type 11" evidence="1">
    <location>
        <begin position="49"/>
        <end position="127"/>
    </location>
</feature>
<dbReference type="SUPFAM" id="SSF53335">
    <property type="entry name" value="S-adenosyl-L-methionine-dependent methyltransferases"/>
    <property type="match status" value="1"/>
</dbReference>
<dbReference type="InterPro" id="IPR029063">
    <property type="entry name" value="SAM-dependent_MTases_sf"/>
</dbReference>
<accession>A0A0F9UDQ2</accession>
<protein>
    <recommendedName>
        <fullName evidence="1">Methyltransferase type 11 domain-containing protein</fullName>
    </recommendedName>
</protein>
<name>A0A0F9UDQ2_9ZZZZ</name>
<gene>
    <name evidence="2" type="ORF">LCGC14_0221680</name>
</gene>
<dbReference type="AlphaFoldDB" id="A0A0F9UDQ2"/>
<dbReference type="EMBL" id="LAZR01000105">
    <property type="protein sequence ID" value="KKN91300.1"/>
    <property type="molecule type" value="Genomic_DNA"/>
</dbReference>
<proteinExistence type="predicted"/>
<evidence type="ECO:0000259" key="1">
    <source>
        <dbReference type="Pfam" id="PF08241"/>
    </source>
</evidence>
<reference evidence="2" key="1">
    <citation type="journal article" date="2015" name="Nature">
        <title>Complex archaea that bridge the gap between prokaryotes and eukaryotes.</title>
        <authorList>
            <person name="Spang A."/>
            <person name="Saw J.H."/>
            <person name="Jorgensen S.L."/>
            <person name="Zaremba-Niedzwiedzka K."/>
            <person name="Martijn J."/>
            <person name="Lind A.E."/>
            <person name="van Eijk R."/>
            <person name="Schleper C."/>
            <person name="Guy L."/>
            <person name="Ettema T.J."/>
        </authorList>
    </citation>
    <scope>NUCLEOTIDE SEQUENCE</scope>
</reference>
<organism evidence="2">
    <name type="scientific">marine sediment metagenome</name>
    <dbReference type="NCBI Taxonomy" id="412755"/>
    <lineage>
        <taxon>unclassified sequences</taxon>
        <taxon>metagenomes</taxon>
        <taxon>ecological metagenomes</taxon>
    </lineage>
</organism>
<sequence length="187" mass="21194">MAKRNDNTLDWWNKRYSIADVHKIWSSKKRLQFYDMIATAIPRISATILDVGSGFGFGPAHLMNIYSGWDIEGLDFSTKACAEAVIQTYCVNIITDNIPDKYDYIISAETMEHFSDPMTVLAKMYKAATKAVILTVPYMGGISEIHITSFDIHTFNKYSNVQVTLSDNKHFMLVVIPKLFETSDSET</sequence>
<dbReference type="Gene3D" id="3.40.50.150">
    <property type="entry name" value="Vaccinia Virus protein VP39"/>
    <property type="match status" value="1"/>
</dbReference>
<comment type="caution">
    <text evidence="2">The sequence shown here is derived from an EMBL/GenBank/DDBJ whole genome shotgun (WGS) entry which is preliminary data.</text>
</comment>
<evidence type="ECO:0000313" key="2">
    <source>
        <dbReference type="EMBL" id="KKN91300.1"/>
    </source>
</evidence>